<dbReference type="GO" id="GO:0006508">
    <property type="term" value="P:proteolysis"/>
    <property type="evidence" value="ECO:0007669"/>
    <property type="project" value="UniProtKB-KW"/>
</dbReference>
<evidence type="ECO:0000256" key="5">
    <source>
        <dbReference type="ARBA" id="ARBA00022833"/>
    </source>
</evidence>
<keyword evidence="2 9" id="KW-0645">Protease</keyword>
<evidence type="ECO:0000313" key="14">
    <source>
        <dbReference type="Proteomes" id="UP000028349"/>
    </source>
</evidence>
<dbReference type="GO" id="GO:0005829">
    <property type="term" value="C:cytosol"/>
    <property type="evidence" value="ECO:0007669"/>
    <property type="project" value="UniProtKB-ARBA"/>
</dbReference>
<evidence type="ECO:0000256" key="7">
    <source>
        <dbReference type="ARBA" id="ARBA00024603"/>
    </source>
</evidence>
<dbReference type="GO" id="GO:0004180">
    <property type="term" value="F:carboxypeptidase activity"/>
    <property type="evidence" value="ECO:0007669"/>
    <property type="project" value="TreeGrafter"/>
</dbReference>
<dbReference type="PANTHER" id="PTHR43660">
    <property type="entry name" value="DIPEPTIDYL CARBOXYPEPTIDASE"/>
    <property type="match status" value="1"/>
</dbReference>
<dbReference type="FunFam" id="3.40.390.10:FF:000009">
    <property type="entry name" value="Oligopeptidase A"/>
    <property type="match status" value="1"/>
</dbReference>
<evidence type="ECO:0000256" key="3">
    <source>
        <dbReference type="ARBA" id="ARBA00022723"/>
    </source>
</evidence>
<comment type="similarity">
    <text evidence="1 9">Belongs to the peptidase M3 family.</text>
</comment>
<dbReference type="InterPro" id="IPR001567">
    <property type="entry name" value="Pept_M3A_M3B_dom"/>
</dbReference>
<protein>
    <recommendedName>
        <fullName evidence="8">oligopeptidase A</fullName>
        <ecNumber evidence="8">3.4.24.70</ecNumber>
    </recommendedName>
</protein>
<accession>A0A448NQ98</accession>
<dbReference type="Proteomes" id="UP000028349">
    <property type="component" value="Unassembled WGS sequence"/>
</dbReference>
<keyword evidence="14" id="KW-1185">Reference proteome</keyword>
<name>A0A448NQ98_9FLAO</name>
<dbReference type="InterPro" id="IPR024079">
    <property type="entry name" value="MetalloPept_cat_dom_sf"/>
</dbReference>
<dbReference type="GO" id="GO:0046872">
    <property type="term" value="F:metal ion binding"/>
    <property type="evidence" value="ECO:0007669"/>
    <property type="project" value="UniProtKB-UniRule"/>
</dbReference>
<comment type="catalytic activity">
    <reaction evidence="7">
        <text>Hydrolysis of oligopeptides, with broad specificity. Gly or Ala commonly occur as P1 or P1' residues, but more distant residues are also important, as is shown by the fact that Z-Gly-Pro-Gly-|-Gly-Pro-Ala is cleaved, but not Z-(Gly)(5).</text>
        <dbReference type="EC" id="3.4.24.70"/>
    </reaction>
</comment>
<dbReference type="OrthoDB" id="9773538at2"/>
<evidence type="ECO:0000256" key="9">
    <source>
        <dbReference type="RuleBase" id="RU003435"/>
    </source>
</evidence>
<evidence type="ECO:0000256" key="4">
    <source>
        <dbReference type="ARBA" id="ARBA00022801"/>
    </source>
</evidence>
<evidence type="ECO:0000256" key="1">
    <source>
        <dbReference type="ARBA" id="ARBA00006040"/>
    </source>
</evidence>
<feature type="domain" description="Oligopeptidase A N-terminal" evidence="11">
    <location>
        <begin position="31"/>
        <end position="152"/>
    </location>
</feature>
<dbReference type="InterPro" id="IPR024077">
    <property type="entry name" value="Neurolysin/TOP_dom2"/>
</dbReference>
<comment type="cofactor">
    <cofactor evidence="9">
        <name>Zn(2+)</name>
        <dbReference type="ChEBI" id="CHEBI:29105"/>
    </cofactor>
    <text evidence="9">Binds 1 zinc ion.</text>
</comment>
<evidence type="ECO:0000313" key="15">
    <source>
        <dbReference type="Proteomes" id="UP000270036"/>
    </source>
</evidence>
<dbReference type="EMBL" id="LR134441">
    <property type="protein sequence ID" value="VEH98784.1"/>
    <property type="molecule type" value="Genomic_DNA"/>
</dbReference>
<dbReference type="EC" id="3.4.24.70" evidence="8"/>
<dbReference type="EMBL" id="JPEP01000002">
    <property type="protein sequence ID" value="KEY19163.1"/>
    <property type="molecule type" value="Genomic_DNA"/>
</dbReference>
<dbReference type="SUPFAM" id="SSF55486">
    <property type="entry name" value="Metalloproteases ('zincins'), catalytic domain"/>
    <property type="match status" value="1"/>
</dbReference>
<keyword evidence="5 9" id="KW-0862">Zinc</keyword>
<dbReference type="RefSeq" id="WP_034720048.1">
    <property type="nucleotide sequence ID" value="NZ_FOIX01000003.1"/>
</dbReference>
<evidence type="ECO:0000256" key="2">
    <source>
        <dbReference type="ARBA" id="ARBA00022670"/>
    </source>
</evidence>
<dbReference type="Gene3D" id="1.10.1370.40">
    <property type="match status" value="1"/>
</dbReference>
<dbReference type="Pfam" id="PF01432">
    <property type="entry name" value="Peptidase_M3"/>
    <property type="match status" value="1"/>
</dbReference>
<dbReference type="Pfam" id="PF19310">
    <property type="entry name" value="TOP_N"/>
    <property type="match status" value="1"/>
</dbReference>
<organism evidence="13 15">
    <name type="scientific">Kaistella antarctica</name>
    <dbReference type="NCBI Taxonomy" id="266748"/>
    <lineage>
        <taxon>Bacteria</taxon>
        <taxon>Pseudomonadati</taxon>
        <taxon>Bacteroidota</taxon>
        <taxon>Flavobacteriia</taxon>
        <taxon>Flavobacteriales</taxon>
        <taxon>Weeksellaceae</taxon>
        <taxon>Chryseobacterium group</taxon>
        <taxon>Kaistella</taxon>
    </lineage>
</organism>
<reference evidence="12 14" key="1">
    <citation type="submission" date="2014-07" db="EMBL/GenBank/DDBJ databases">
        <authorList>
            <person name="Pisani N.G."/>
            <person name="Newman J.D."/>
        </authorList>
    </citation>
    <scope>NUCLEOTIDE SEQUENCE [LARGE SCALE GENOMIC DNA]</scope>
    <source>
        <strain evidence="12 14">LMG 24720</strain>
    </source>
</reference>
<dbReference type="Proteomes" id="UP000270036">
    <property type="component" value="Chromosome"/>
</dbReference>
<feature type="domain" description="Peptidase M3A/M3B catalytic" evidence="10">
    <location>
        <begin position="226"/>
        <end position="667"/>
    </location>
</feature>
<keyword evidence="6 9" id="KW-0482">Metalloprotease</keyword>
<dbReference type="InterPro" id="IPR045666">
    <property type="entry name" value="OpdA_N"/>
</dbReference>
<dbReference type="CDD" id="cd06456">
    <property type="entry name" value="M3A_DCP"/>
    <property type="match status" value="1"/>
</dbReference>
<dbReference type="InterPro" id="IPR045090">
    <property type="entry name" value="Pept_M3A_M3B"/>
</dbReference>
<evidence type="ECO:0000256" key="8">
    <source>
        <dbReference type="ARBA" id="ARBA00026100"/>
    </source>
</evidence>
<evidence type="ECO:0000259" key="11">
    <source>
        <dbReference type="Pfam" id="PF19310"/>
    </source>
</evidence>
<evidence type="ECO:0000259" key="10">
    <source>
        <dbReference type="Pfam" id="PF01432"/>
    </source>
</evidence>
<dbReference type="AlphaFoldDB" id="A0A448NQ98"/>
<dbReference type="Gene3D" id="3.40.390.10">
    <property type="entry name" value="Collagenase (Catalytic Domain)"/>
    <property type="match status" value="1"/>
</dbReference>
<keyword evidence="3 9" id="KW-0479">Metal-binding</keyword>
<dbReference type="InterPro" id="IPR034005">
    <property type="entry name" value="M3A_DCP"/>
</dbReference>
<gene>
    <name evidence="13" type="primary">prlC</name>
    <name evidence="12" type="ORF">HY04_12125</name>
    <name evidence="13" type="ORF">NCTC13489_01149</name>
</gene>
<reference evidence="13 15" key="2">
    <citation type="submission" date="2018-12" db="EMBL/GenBank/DDBJ databases">
        <authorList>
            <consortium name="Pathogen Informatics"/>
        </authorList>
    </citation>
    <scope>NUCLEOTIDE SEQUENCE [LARGE SCALE GENOMIC DNA]</scope>
    <source>
        <strain evidence="13 15">NCTC13489</strain>
    </source>
</reference>
<proteinExistence type="inferred from homology"/>
<evidence type="ECO:0000256" key="6">
    <source>
        <dbReference type="ARBA" id="ARBA00023049"/>
    </source>
</evidence>
<dbReference type="KEGG" id="cant:NCTC13489_01149"/>
<sequence>MQNPLLESFSTPYQSAPFTEIKEDHFLPAFQELIKVSEMEIDEIVGNQEEPTFKNVIEALAFSGEKLEVVSGIFFNLNSAETNDEIQKIAQEVSPLLTEFSAKISQNLPLFEKIKKVFDEKEKYNLNEEQKMLLNETYKGFVRSGALLDDSDKEKFKNISIELSKKSLQFGQNVLAETNNYFKHITDEKELAGIPDAILEQYKEEAKERNLEGFVVTLQYPSFLPLMTYAENRELRKKLALANGKKSFQNNEFDNQNLIKEIISLKQEKAKLLGYENYADYVLEERMAKSPVQVKSFLNELLEKAKPYAEKEVDELKKLAKEDGIEEMESYDHTFYAERLRKQKFDIDDEELKPFFQLEKVQDAVFGLAKTLFGLEFKETTKVQKYHDEVKTYEIFEDGKFKALLYADYFPRKGKRAGAWMTSFKSQSIKNGENNRPHISVVCNFSKPTSDTPSLLTFQEVTTLFHEFGHALHGVLADTTYPNLSGTSVKWDFVELPSQFLENYCYEPEFLKTFAKHYQTGEVLPDEKIQKISDSKNFMEGYQTLRQIGFGLLDISYHSDSEKVGDVKTFEVEETKATNLYPSNPETMMSTSFSHIFQGGYSAGYYSYKWAEVLDADAFQYFKENGIFNPEIAAKYKVLLSSGGTKDPMELYKNFRGSEPKVESLLKRAFG</sequence>
<dbReference type="PANTHER" id="PTHR43660:SF1">
    <property type="entry name" value="DIPEPTIDYL CARBOXYPEPTIDASE"/>
    <property type="match status" value="1"/>
</dbReference>
<evidence type="ECO:0000313" key="12">
    <source>
        <dbReference type="EMBL" id="KEY19163.1"/>
    </source>
</evidence>
<evidence type="ECO:0000313" key="13">
    <source>
        <dbReference type="EMBL" id="VEH98784.1"/>
    </source>
</evidence>
<keyword evidence="4 9" id="KW-0378">Hydrolase</keyword>
<dbReference type="Gene3D" id="1.10.1370.10">
    <property type="entry name" value="Neurolysin, domain 3"/>
    <property type="match status" value="1"/>
</dbReference>
<dbReference type="GO" id="GO:0004222">
    <property type="term" value="F:metalloendopeptidase activity"/>
    <property type="evidence" value="ECO:0007669"/>
    <property type="project" value="UniProtKB-EC"/>
</dbReference>